<gene>
    <name evidence="1" type="ORF">A3F15_02520</name>
</gene>
<comment type="caution">
    <text evidence="1">The sequence shown here is derived from an EMBL/GenBank/DDBJ whole genome shotgun (WGS) entry which is preliminary data.</text>
</comment>
<dbReference type="InterPro" id="IPR035093">
    <property type="entry name" value="RelE/ParE_toxin_dom_sf"/>
</dbReference>
<sequence>MNWKIDFSASSLKFLKQNNLEEHFIIDKIKLALRKFKGENININLKKLSGEWEGFYRIRSGRMRIIIEFQFRKNRAHIEEIDWRGNVYK</sequence>
<evidence type="ECO:0000313" key="1">
    <source>
        <dbReference type="EMBL" id="OHA71407.1"/>
    </source>
</evidence>
<protein>
    <recommendedName>
        <fullName evidence="3">Addiction module toxin RelE</fullName>
    </recommendedName>
</protein>
<organism evidence="1 2">
    <name type="scientific">Candidatus Wildermuthbacteria bacterium RIFCSPHIGHO2_12_FULL_40_12</name>
    <dbReference type="NCBI Taxonomy" id="1802457"/>
    <lineage>
        <taxon>Bacteria</taxon>
        <taxon>Candidatus Wildermuthiibacteriota</taxon>
    </lineage>
</organism>
<dbReference type="Gene3D" id="3.30.2310.20">
    <property type="entry name" value="RelE-like"/>
    <property type="match status" value="1"/>
</dbReference>
<evidence type="ECO:0000313" key="2">
    <source>
        <dbReference type="Proteomes" id="UP000177078"/>
    </source>
</evidence>
<dbReference type="STRING" id="1802457.A3F15_02520"/>
<dbReference type="Proteomes" id="UP000177078">
    <property type="component" value="Unassembled WGS sequence"/>
</dbReference>
<dbReference type="SUPFAM" id="SSF143011">
    <property type="entry name" value="RelE-like"/>
    <property type="match status" value="1"/>
</dbReference>
<dbReference type="AlphaFoldDB" id="A0A1G2RF71"/>
<reference evidence="1 2" key="1">
    <citation type="journal article" date="2016" name="Nat. Commun.">
        <title>Thousands of microbial genomes shed light on interconnected biogeochemical processes in an aquifer system.</title>
        <authorList>
            <person name="Anantharaman K."/>
            <person name="Brown C.T."/>
            <person name="Hug L.A."/>
            <person name="Sharon I."/>
            <person name="Castelle C.J."/>
            <person name="Probst A.J."/>
            <person name="Thomas B.C."/>
            <person name="Singh A."/>
            <person name="Wilkins M.J."/>
            <person name="Karaoz U."/>
            <person name="Brodie E.L."/>
            <person name="Williams K.H."/>
            <person name="Hubbard S.S."/>
            <person name="Banfield J.F."/>
        </authorList>
    </citation>
    <scope>NUCLEOTIDE SEQUENCE [LARGE SCALE GENOMIC DNA]</scope>
</reference>
<name>A0A1G2RF71_9BACT</name>
<accession>A0A1G2RF71</accession>
<evidence type="ECO:0008006" key="3">
    <source>
        <dbReference type="Google" id="ProtNLM"/>
    </source>
</evidence>
<dbReference type="EMBL" id="MHUC01000001">
    <property type="protein sequence ID" value="OHA71407.1"/>
    <property type="molecule type" value="Genomic_DNA"/>
</dbReference>
<proteinExistence type="predicted"/>